<evidence type="ECO:0000313" key="2">
    <source>
        <dbReference type="EMBL" id="AXI04079.1"/>
    </source>
</evidence>
<dbReference type="AlphaFoldDB" id="A0A345P9X0"/>
<gene>
    <name evidence="2" type="ORF">HYN46_15270</name>
</gene>
<accession>A0A345P9X0</accession>
<organism evidence="2 3">
    <name type="scientific">Aquirhabdus parva</name>
    <dbReference type="NCBI Taxonomy" id="2283318"/>
    <lineage>
        <taxon>Bacteria</taxon>
        <taxon>Pseudomonadati</taxon>
        <taxon>Pseudomonadota</taxon>
        <taxon>Gammaproteobacteria</taxon>
        <taxon>Moraxellales</taxon>
        <taxon>Moraxellaceae</taxon>
        <taxon>Aquirhabdus</taxon>
    </lineage>
</organism>
<evidence type="ECO:0000256" key="1">
    <source>
        <dbReference type="SAM" id="MobiDB-lite"/>
    </source>
</evidence>
<dbReference type="EMBL" id="CP031222">
    <property type="protein sequence ID" value="AXI04079.1"/>
    <property type="molecule type" value="Genomic_DNA"/>
</dbReference>
<dbReference type="OrthoDB" id="1917183at2"/>
<sequence>MSTIGEGIQFPPVNKGQPSSTTTGKAIVAIALESSNLKAAEAVRRERQWRKQYPVHFRALVESGIRSPKAAINIAKSGLAEACKQFVFIRNRQQYALPEAMRTFQTPAFKTIELHGAGSPVVAEWVVPYRGEMLYGDRLRQQIGLWERDGIVEPSHADALRRVLDHPEWLDLSDRTMVLFGAASEAGPLTWLAQWRANIVAIDLPNPVVWEKIVKTIQRGNAKLFFPVPIDTEDKLSTKVSDLVKIAGANLLTQTPEIATWLKGFDQPLDLAAIAYLDGERHVRVSMAMDAVMSEVSRAKSDSSLMYMLTPTDIYAINAETANEARDRFGKRPFVRRVLTDAIHVALLKNFFVPNTDALIRSENGKSYGVADCLVIEQGPNYALAKRLQQWRATLARHEGQRVCLNVAPSTMTHSVIKNPILKSAFDGADLFQVEAFEPATTNAIMAAIWVHDLRCVESAANPANPLDHPLELISESANHGGLWRVPYLARSALPFSAVYGWVKEKARL</sequence>
<name>A0A345P9X0_9GAMM</name>
<keyword evidence="3" id="KW-1185">Reference proteome</keyword>
<reference evidence="2 3" key="1">
    <citation type="submission" date="2018-07" db="EMBL/GenBank/DDBJ databases">
        <title>Genome sequencing of Moraxellaceae gen. HYN0046.</title>
        <authorList>
            <person name="Kim M."/>
            <person name="Yi H."/>
        </authorList>
    </citation>
    <scope>NUCLEOTIDE SEQUENCE [LARGE SCALE GENOMIC DNA]</scope>
    <source>
        <strain evidence="2 3">HYN0046</strain>
    </source>
</reference>
<dbReference type="RefSeq" id="WP_114900187.1">
    <property type="nucleotide sequence ID" value="NZ_CP031222.1"/>
</dbReference>
<feature type="region of interest" description="Disordered" evidence="1">
    <location>
        <begin position="1"/>
        <end position="21"/>
    </location>
</feature>
<evidence type="ECO:0000313" key="3">
    <source>
        <dbReference type="Proteomes" id="UP000253940"/>
    </source>
</evidence>
<dbReference type="Proteomes" id="UP000253940">
    <property type="component" value="Chromosome"/>
</dbReference>
<proteinExistence type="predicted"/>
<dbReference type="KEGG" id="mbah:HYN46_15270"/>
<protein>
    <submittedName>
        <fullName evidence="2">Uncharacterized protein</fullName>
    </submittedName>
</protein>